<protein>
    <recommendedName>
        <fullName evidence="1">DinB-like domain-containing protein</fullName>
    </recommendedName>
</protein>
<dbReference type="SUPFAM" id="SSF109854">
    <property type="entry name" value="DinB/YfiT-like putative metalloenzymes"/>
    <property type="match status" value="1"/>
</dbReference>
<gene>
    <name evidence="2" type="ORF">DF182_12835</name>
</gene>
<dbReference type="InterPro" id="IPR024775">
    <property type="entry name" value="DinB-like"/>
</dbReference>
<proteinExistence type="predicted"/>
<dbReference type="OrthoDB" id="119432at2"/>
<accession>A0A365Y485</accession>
<name>A0A365Y485_9BACT</name>
<keyword evidence="3" id="KW-1185">Reference proteome</keyword>
<dbReference type="InterPro" id="IPR034660">
    <property type="entry name" value="DinB/YfiT-like"/>
</dbReference>
<dbReference type="AlphaFoldDB" id="A0A365Y485"/>
<dbReference type="Proteomes" id="UP000253410">
    <property type="component" value="Unassembled WGS sequence"/>
</dbReference>
<comment type="caution">
    <text evidence="2">The sequence shown here is derived from an EMBL/GenBank/DDBJ whole genome shotgun (WGS) entry which is preliminary data.</text>
</comment>
<evidence type="ECO:0000259" key="1">
    <source>
        <dbReference type="Pfam" id="PF12867"/>
    </source>
</evidence>
<organism evidence="2 3">
    <name type="scientific">Chitinophaga flava</name>
    <dbReference type="NCBI Taxonomy" id="2259036"/>
    <lineage>
        <taxon>Bacteria</taxon>
        <taxon>Pseudomonadati</taxon>
        <taxon>Bacteroidota</taxon>
        <taxon>Chitinophagia</taxon>
        <taxon>Chitinophagales</taxon>
        <taxon>Chitinophagaceae</taxon>
        <taxon>Chitinophaga</taxon>
    </lineage>
</organism>
<reference evidence="2 3" key="1">
    <citation type="submission" date="2018-05" db="EMBL/GenBank/DDBJ databases">
        <title>Chitinophaga sp. K3CV102501T nov., isolated from isolated from a monsoon evergreen broad-leaved forest soil.</title>
        <authorList>
            <person name="Lv Y."/>
        </authorList>
    </citation>
    <scope>NUCLEOTIDE SEQUENCE [LARGE SCALE GENOMIC DNA]</scope>
    <source>
        <strain evidence="2 3">GDMCC 1.1325</strain>
    </source>
</reference>
<dbReference type="Gene3D" id="1.20.120.450">
    <property type="entry name" value="dinb family like domain"/>
    <property type="match status" value="1"/>
</dbReference>
<evidence type="ECO:0000313" key="3">
    <source>
        <dbReference type="Proteomes" id="UP000253410"/>
    </source>
</evidence>
<dbReference type="Pfam" id="PF12867">
    <property type="entry name" value="DinB_2"/>
    <property type="match status" value="1"/>
</dbReference>
<feature type="domain" description="DinB-like" evidence="1">
    <location>
        <begin position="9"/>
        <end position="117"/>
    </location>
</feature>
<dbReference type="RefSeq" id="WP_113615997.1">
    <property type="nucleotide sequence ID" value="NZ_QFFJ01000001.1"/>
</dbReference>
<evidence type="ECO:0000313" key="2">
    <source>
        <dbReference type="EMBL" id="RBL93396.1"/>
    </source>
</evidence>
<dbReference type="EMBL" id="QFFJ01000001">
    <property type="protein sequence ID" value="RBL93396.1"/>
    <property type="molecule type" value="Genomic_DNA"/>
</dbReference>
<sequence>MRAQLLTTLENARNYTISVATAMPANSYDYKPDTAIWTFNELMHHIGYGIIWWNENYILQTPSDWNPPAITPNAKATKEYLNKSFDILKQSIEAITPDEKKIHGVYAALDHITHHRGQATTYLRCKGITPPEYTY</sequence>